<dbReference type="AlphaFoldDB" id="A0A3L6T658"/>
<evidence type="ECO:0000313" key="2">
    <source>
        <dbReference type="Proteomes" id="UP000275267"/>
    </source>
</evidence>
<proteinExistence type="predicted"/>
<keyword evidence="2" id="KW-1185">Reference proteome</keyword>
<comment type="caution">
    <text evidence="1">The sequence shown here is derived from an EMBL/GenBank/DDBJ whole genome shotgun (WGS) entry which is preliminary data.</text>
</comment>
<name>A0A3L6T658_PANMI</name>
<dbReference type="OrthoDB" id="689801at2759"/>
<sequence length="89" mass="9464">MVADMALGSCATLAYVSLGREGDLMAMLGRLETAAGRGRRERAEWDLHDANLYTGSVASFATSCADDFASIGDVGRKALAPPVSKQVRW</sequence>
<organism evidence="1 2">
    <name type="scientific">Panicum miliaceum</name>
    <name type="common">Proso millet</name>
    <name type="synonym">Broomcorn millet</name>
    <dbReference type="NCBI Taxonomy" id="4540"/>
    <lineage>
        <taxon>Eukaryota</taxon>
        <taxon>Viridiplantae</taxon>
        <taxon>Streptophyta</taxon>
        <taxon>Embryophyta</taxon>
        <taxon>Tracheophyta</taxon>
        <taxon>Spermatophyta</taxon>
        <taxon>Magnoliopsida</taxon>
        <taxon>Liliopsida</taxon>
        <taxon>Poales</taxon>
        <taxon>Poaceae</taxon>
        <taxon>PACMAD clade</taxon>
        <taxon>Panicoideae</taxon>
        <taxon>Panicodae</taxon>
        <taxon>Paniceae</taxon>
        <taxon>Panicinae</taxon>
        <taxon>Panicum</taxon>
        <taxon>Panicum sect. Panicum</taxon>
    </lineage>
</organism>
<gene>
    <name evidence="1" type="ORF">C2845_PM03G01810</name>
</gene>
<evidence type="ECO:0000313" key="1">
    <source>
        <dbReference type="EMBL" id="RLN33765.1"/>
    </source>
</evidence>
<reference evidence="2" key="1">
    <citation type="journal article" date="2019" name="Nat. Commun.">
        <title>The genome of broomcorn millet.</title>
        <authorList>
            <person name="Zou C."/>
            <person name="Miki D."/>
            <person name="Li D."/>
            <person name="Tang Q."/>
            <person name="Xiao L."/>
            <person name="Rajput S."/>
            <person name="Deng P."/>
            <person name="Jia W."/>
            <person name="Huang R."/>
            <person name="Zhang M."/>
            <person name="Sun Y."/>
            <person name="Hu J."/>
            <person name="Fu X."/>
            <person name="Schnable P.S."/>
            <person name="Li F."/>
            <person name="Zhang H."/>
            <person name="Feng B."/>
            <person name="Zhu X."/>
            <person name="Liu R."/>
            <person name="Schnable J.C."/>
            <person name="Zhu J.-K."/>
            <person name="Zhang H."/>
        </authorList>
    </citation>
    <scope>NUCLEOTIDE SEQUENCE [LARGE SCALE GENOMIC DNA]</scope>
</reference>
<protein>
    <recommendedName>
        <fullName evidence="3">Pectinesterase inhibitor domain-containing protein</fullName>
    </recommendedName>
</protein>
<dbReference type="EMBL" id="PQIB02000002">
    <property type="protein sequence ID" value="RLN33765.1"/>
    <property type="molecule type" value="Genomic_DNA"/>
</dbReference>
<dbReference type="Proteomes" id="UP000275267">
    <property type="component" value="Unassembled WGS sequence"/>
</dbReference>
<evidence type="ECO:0008006" key="3">
    <source>
        <dbReference type="Google" id="ProtNLM"/>
    </source>
</evidence>
<accession>A0A3L6T658</accession>